<reference evidence="9 10" key="1">
    <citation type="submission" date="2024-06" db="EMBL/GenBank/DDBJ databases">
        <title>Complete genome of Phlyctema vagabunda strain 19-DSS-EL-015.</title>
        <authorList>
            <person name="Fiorenzani C."/>
        </authorList>
    </citation>
    <scope>NUCLEOTIDE SEQUENCE [LARGE SCALE GENOMIC DNA]</scope>
    <source>
        <strain evidence="9 10">19-DSS-EL-015</strain>
    </source>
</reference>
<dbReference type="InterPro" id="IPR036396">
    <property type="entry name" value="Cyt_P450_sf"/>
</dbReference>
<dbReference type="Pfam" id="PF00067">
    <property type="entry name" value="p450"/>
    <property type="match status" value="1"/>
</dbReference>
<organism evidence="9 10">
    <name type="scientific">Phlyctema vagabunda</name>
    <dbReference type="NCBI Taxonomy" id="108571"/>
    <lineage>
        <taxon>Eukaryota</taxon>
        <taxon>Fungi</taxon>
        <taxon>Dikarya</taxon>
        <taxon>Ascomycota</taxon>
        <taxon>Pezizomycotina</taxon>
        <taxon>Leotiomycetes</taxon>
        <taxon>Helotiales</taxon>
        <taxon>Dermateaceae</taxon>
        <taxon>Phlyctema</taxon>
    </lineage>
</organism>
<dbReference type="Proteomes" id="UP001629113">
    <property type="component" value="Unassembled WGS sequence"/>
</dbReference>
<dbReference type="InterPro" id="IPR002403">
    <property type="entry name" value="Cyt_P450_E_grp-IV"/>
</dbReference>
<evidence type="ECO:0000313" key="10">
    <source>
        <dbReference type="Proteomes" id="UP001629113"/>
    </source>
</evidence>
<evidence type="ECO:0000256" key="4">
    <source>
        <dbReference type="ARBA" id="ARBA00022723"/>
    </source>
</evidence>
<keyword evidence="6 8" id="KW-0408">Iron</keyword>
<evidence type="ECO:0000256" key="7">
    <source>
        <dbReference type="ARBA" id="ARBA00023033"/>
    </source>
</evidence>
<sequence length="394" mass="44778">MVRNPIHRKTVHKDLTRKLGKLIPDVIDELTNSIDDYWGIDTSEWRDITVFTDMMKIVSRASNRVFVGLPLCRNDDYLENARKFARDIPLTSGVFRLFPKILRPVVQWVVSIPTAWHCHKCFSHLLPLVENRIIENGKRESGETKEEGPNDFLSWHIQNLDQEPDQSERTPTKIAHRIMVVNFAAIHTSTFAATNILFDIFSTDPEERIVEQLREEPEQVLSQHGGQWSKESLAKLVKIDSAIRESMRISTFMIKGLQRMVKSPTGVTLQNGTHIPQGSTIGTPVYAIHHDNANYENAMKYDAFRFSRARESSSILEGKNLSIVTTNEAFLTFGHGSHSCPGRFFAAAELKLLLAYIILNYDVKPLLTRPPNKIIAANIIPPTSAKIEVRRRSA</sequence>
<evidence type="ECO:0000256" key="5">
    <source>
        <dbReference type="ARBA" id="ARBA00023002"/>
    </source>
</evidence>
<dbReference type="SUPFAM" id="SSF48264">
    <property type="entry name" value="Cytochrome P450"/>
    <property type="match status" value="1"/>
</dbReference>
<evidence type="ECO:0000256" key="2">
    <source>
        <dbReference type="ARBA" id="ARBA00010617"/>
    </source>
</evidence>
<dbReference type="PRINTS" id="PR00465">
    <property type="entry name" value="EP450IV"/>
</dbReference>
<keyword evidence="10" id="KW-1185">Reference proteome</keyword>
<dbReference type="PANTHER" id="PTHR46206:SF1">
    <property type="entry name" value="P450, PUTATIVE (EUROFUNG)-RELATED"/>
    <property type="match status" value="1"/>
</dbReference>
<dbReference type="Gene3D" id="1.10.630.10">
    <property type="entry name" value="Cytochrome P450"/>
    <property type="match status" value="1"/>
</dbReference>
<dbReference type="PROSITE" id="PS00086">
    <property type="entry name" value="CYTOCHROME_P450"/>
    <property type="match status" value="1"/>
</dbReference>
<comment type="caution">
    <text evidence="9">The sequence shown here is derived from an EMBL/GenBank/DDBJ whole genome shotgun (WGS) entry which is preliminary data.</text>
</comment>
<dbReference type="CDD" id="cd11041">
    <property type="entry name" value="CYP503A1-like"/>
    <property type="match status" value="1"/>
</dbReference>
<keyword evidence="3 8" id="KW-0349">Heme</keyword>
<keyword evidence="4 8" id="KW-0479">Metal-binding</keyword>
<comment type="similarity">
    <text evidence="2 8">Belongs to the cytochrome P450 family.</text>
</comment>
<comment type="cofactor">
    <cofactor evidence="1">
        <name>heme</name>
        <dbReference type="ChEBI" id="CHEBI:30413"/>
    </cofactor>
</comment>
<evidence type="ECO:0000256" key="6">
    <source>
        <dbReference type="ARBA" id="ARBA00023004"/>
    </source>
</evidence>
<dbReference type="EMBL" id="JBFCZG010000009">
    <property type="protein sequence ID" value="KAL3418560.1"/>
    <property type="molecule type" value="Genomic_DNA"/>
</dbReference>
<evidence type="ECO:0000313" key="9">
    <source>
        <dbReference type="EMBL" id="KAL3418560.1"/>
    </source>
</evidence>
<evidence type="ECO:0000256" key="3">
    <source>
        <dbReference type="ARBA" id="ARBA00022617"/>
    </source>
</evidence>
<gene>
    <name evidence="9" type="ORF">PVAG01_10276</name>
</gene>
<evidence type="ECO:0000256" key="8">
    <source>
        <dbReference type="RuleBase" id="RU000461"/>
    </source>
</evidence>
<evidence type="ECO:0000256" key="1">
    <source>
        <dbReference type="ARBA" id="ARBA00001971"/>
    </source>
</evidence>
<dbReference type="InterPro" id="IPR001128">
    <property type="entry name" value="Cyt_P450"/>
</dbReference>
<dbReference type="PANTHER" id="PTHR46206">
    <property type="entry name" value="CYTOCHROME P450"/>
    <property type="match status" value="1"/>
</dbReference>
<keyword evidence="7 8" id="KW-0503">Monooxygenase</keyword>
<keyword evidence="5 8" id="KW-0560">Oxidoreductase</keyword>
<name>A0ABR4P5H8_9HELO</name>
<protein>
    <submittedName>
        <fullName evidence="9">Cytochrome P450</fullName>
    </submittedName>
</protein>
<proteinExistence type="inferred from homology"/>
<accession>A0ABR4P5H8</accession>
<dbReference type="InterPro" id="IPR017972">
    <property type="entry name" value="Cyt_P450_CS"/>
</dbReference>